<organism evidence="1 2">
    <name type="scientific">Jeotgalibaca dankookensis</name>
    <dbReference type="NCBI Taxonomy" id="708126"/>
    <lineage>
        <taxon>Bacteria</taxon>
        <taxon>Bacillati</taxon>
        <taxon>Bacillota</taxon>
        <taxon>Bacilli</taxon>
        <taxon>Lactobacillales</taxon>
        <taxon>Carnobacteriaceae</taxon>
        <taxon>Jeotgalibaca</taxon>
    </lineage>
</organism>
<gene>
    <name evidence="1" type="ORF">BW727_100076</name>
</gene>
<dbReference type="EMBL" id="CP019728">
    <property type="protein sequence ID" value="AQS52486.1"/>
    <property type="molecule type" value="Genomic_DNA"/>
</dbReference>
<dbReference type="Proteomes" id="UP000188993">
    <property type="component" value="Chromosome"/>
</dbReference>
<reference evidence="1 2" key="1">
    <citation type="journal article" date="2014" name="Int. J. Syst. Evol. Microbiol.">
        <title>Jeotgalibaca dankookensis gen. nov., sp. nov., a member of the family Carnobacteriaceae, isolated from seujeot (Korean traditional food).</title>
        <authorList>
            <person name="Lee D.G."/>
            <person name="Trujillo M.E."/>
            <person name="Kang H."/>
            <person name="Ahn T.Y."/>
        </authorList>
    </citation>
    <scope>NUCLEOTIDE SEQUENCE [LARGE SCALE GENOMIC DNA]</scope>
    <source>
        <strain evidence="1 2">EX-07</strain>
    </source>
</reference>
<dbReference type="KEGG" id="jda:BW727_100076"/>
<sequence length="219" mass="25090">MVETLQKMSGLVGLVDRETTLIAYYEGSIEPPIMSTEIIWRDISEVKQSINACLVGNIDYQEHVASSFSPKQVVYAGEIQTGFVVWEAANKPLLRLKKELSLFPQEMKEGLLNYYREQVTLELKPAQQAALKGDSHALVGNFFKIVSYWNHLLFTLNDRYLLDQLGAVKQIASFSLKPVYYLVRVEQAYQYFASHNTKLGFEEYNAIQEEINHLLKENS</sequence>
<dbReference type="STRING" id="708126.BW727_100076"/>
<evidence type="ECO:0000313" key="2">
    <source>
        <dbReference type="Proteomes" id="UP000188993"/>
    </source>
</evidence>
<dbReference type="AlphaFoldDB" id="A0A1S6ILS3"/>
<name>A0A1S6ILS3_9LACT</name>
<protein>
    <submittedName>
        <fullName evidence="1">Uncharacterized protein</fullName>
    </submittedName>
</protein>
<proteinExistence type="predicted"/>
<evidence type="ECO:0000313" key="1">
    <source>
        <dbReference type="EMBL" id="AQS52486.1"/>
    </source>
</evidence>
<accession>A0A1S6ILS3</accession>
<keyword evidence="2" id="KW-1185">Reference proteome</keyword>